<name>A0AC60VWS0_9ARCH</name>
<dbReference type="EMBL" id="JACEMZ010000004">
    <property type="protein sequence ID" value="MBA4451874.1"/>
    <property type="molecule type" value="Genomic_DNA"/>
</dbReference>
<proteinExistence type="predicted"/>
<comment type="caution">
    <text evidence="1">The sequence shown here is derived from an EMBL/GenBank/DDBJ whole genome shotgun (WGS) entry which is preliminary data.</text>
</comment>
<accession>A0AC60VWS0</accession>
<reference evidence="1 2" key="1">
    <citation type="journal article" date="2020" name="Appl. Environ. Microbiol.">
        <title>Genomic Characteristics of a Novel Species of Ammonia-Oxidizing Archaea from the Jiulong River Estuary.</title>
        <authorList>
            <person name="Zou D."/>
            <person name="Wan R."/>
            <person name="Han L."/>
            <person name="Xu M.N."/>
            <person name="Liu Y."/>
            <person name="Liu H."/>
            <person name="Kao S.J."/>
            <person name="Li M."/>
        </authorList>
    </citation>
    <scope>NUCLEOTIDE SEQUENCE [LARGE SCALE GENOMIC DNA]</scope>
    <source>
        <strain evidence="1">W1bin1</strain>
    </source>
</reference>
<dbReference type="Proteomes" id="UP000559653">
    <property type="component" value="Unassembled WGS sequence"/>
</dbReference>
<evidence type="ECO:0000313" key="2">
    <source>
        <dbReference type="Proteomes" id="UP000559653"/>
    </source>
</evidence>
<organism evidence="1 2">
    <name type="scientific">Candidatus Nitrosomaritimum aestuariumsis</name>
    <dbReference type="NCBI Taxonomy" id="3342354"/>
    <lineage>
        <taxon>Archaea</taxon>
        <taxon>Nitrososphaerota</taxon>
        <taxon>Nitrososphaeria</taxon>
        <taxon>Nitrosopumilales</taxon>
        <taxon>Nitrosopumilaceae</taxon>
        <taxon>Candidatus Nitrosomaritimum</taxon>
    </lineage>
</organism>
<evidence type="ECO:0000313" key="1">
    <source>
        <dbReference type="EMBL" id="MBA4451874.1"/>
    </source>
</evidence>
<sequence>MRIESCRNCGNTISVLKYCNVCKQPKQLRCETCSKYVDDPIHSKCDTVTAGCN</sequence>
<gene>
    <name evidence="1" type="ORF">H2B03_01685</name>
</gene>
<protein>
    <submittedName>
        <fullName evidence="1">Uncharacterized protein</fullName>
    </submittedName>
</protein>